<dbReference type="PANTHER" id="PTHR31213:SF201">
    <property type="entry name" value="OS03G0300400 PROTEIN"/>
    <property type="match status" value="1"/>
</dbReference>
<reference evidence="3 4" key="1">
    <citation type="journal article" date="2020" name="IScience">
        <title>Genome Sequencing of the Endangered Kingdonia uniflora (Circaeasteraceae, Ranunculales) Reveals Potential Mechanisms of Evolutionary Specialization.</title>
        <authorList>
            <person name="Sun Y."/>
            <person name="Deng T."/>
            <person name="Zhang A."/>
            <person name="Moore M.J."/>
            <person name="Landis J.B."/>
            <person name="Lin N."/>
            <person name="Zhang H."/>
            <person name="Zhang X."/>
            <person name="Huang J."/>
            <person name="Zhang X."/>
            <person name="Sun H."/>
            <person name="Wang H."/>
        </authorList>
    </citation>
    <scope>NUCLEOTIDE SEQUENCE [LARGE SCALE GENOMIC DNA]</scope>
    <source>
        <strain evidence="3">TB1705</strain>
        <tissue evidence="3">Leaf</tissue>
    </source>
</reference>
<name>A0A7J7PBX3_9MAGN</name>
<keyword evidence="4" id="KW-1185">Reference proteome</keyword>
<dbReference type="PANTHER" id="PTHR31213">
    <property type="entry name" value="OS08G0374000 PROTEIN-RELATED"/>
    <property type="match status" value="1"/>
</dbReference>
<gene>
    <name evidence="3" type="ORF">GIB67_020504</name>
</gene>
<feature type="domain" description="Bet v I/Major latex protein" evidence="2">
    <location>
        <begin position="18"/>
        <end position="113"/>
    </location>
</feature>
<dbReference type="GO" id="GO:0006952">
    <property type="term" value="P:defense response"/>
    <property type="evidence" value="ECO:0007669"/>
    <property type="project" value="InterPro"/>
</dbReference>
<dbReference type="GO" id="GO:0005634">
    <property type="term" value="C:nucleus"/>
    <property type="evidence" value="ECO:0007669"/>
    <property type="project" value="TreeGrafter"/>
</dbReference>
<evidence type="ECO:0000313" key="4">
    <source>
        <dbReference type="Proteomes" id="UP000541444"/>
    </source>
</evidence>
<accession>A0A7J7PBX3</accession>
<dbReference type="CDD" id="cd07816">
    <property type="entry name" value="Bet_v1-like"/>
    <property type="match status" value="1"/>
</dbReference>
<evidence type="ECO:0000256" key="1">
    <source>
        <dbReference type="ARBA" id="ARBA00009744"/>
    </source>
</evidence>
<organism evidence="3 4">
    <name type="scientific">Kingdonia uniflora</name>
    <dbReference type="NCBI Taxonomy" id="39325"/>
    <lineage>
        <taxon>Eukaryota</taxon>
        <taxon>Viridiplantae</taxon>
        <taxon>Streptophyta</taxon>
        <taxon>Embryophyta</taxon>
        <taxon>Tracheophyta</taxon>
        <taxon>Spermatophyta</taxon>
        <taxon>Magnoliopsida</taxon>
        <taxon>Ranunculales</taxon>
        <taxon>Circaeasteraceae</taxon>
        <taxon>Kingdonia</taxon>
    </lineage>
</organism>
<dbReference type="GO" id="GO:0004864">
    <property type="term" value="F:protein phosphatase inhibitor activity"/>
    <property type="evidence" value="ECO:0007669"/>
    <property type="project" value="TreeGrafter"/>
</dbReference>
<dbReference type="GO" id="GO:0005737">
    <property type="term" value="C:cytoplasm"/>
    <property type="evidence" value="ECO:0007669"/>
    <property type="project" value="TreeGrafter"/>
</dbReference>
<dbReference type="FunFam" id="3.30.530.20:FF:000007">
    <property type="entry name" value="Major pollen allergen Bet v 1-A"/>
    <property type="match status" value="1"/>
</dbReference>
<sequence length="119" mass="12967">MAVPTFLHEFSSPVAAAKLWKAAVKEASLVKNRVDVLDQDSYVYKYSVVEGNDKFESNSFQVKLEASGDGGSICKISGEFKTKGDGVPNEEEIKAVEEGIVKMFKAVEGYLIANPNAYP</sequence>
<dbReference type="AlphaFoldDB" id="A0A7J7PBX3"/>
<evidence type="ECO:0000259" key="2">
    <source>
        <dbReference type="Pfam" id="PF00407"/>
    </source>
</evidence>
<comment type="caution">
    <text evidence="3">The sequence shown here is derived from an EMBL/GenBank/DDBJ whole genome shotgun (WGS) entry which is preliminary data.</text>
</comment>
<dbReference type="SUPFAM" id="SSF55961">
    <property type="entry name" value="Bet v1-like"/>
    <property type="match status" value="1"/>
</dbReference>
<dbReference type="GO" id="GO:0009738">
    <property type="term" value="P:abscisic acid-activated signaling pathway"/>
    <property type="evidence" value="ECO:0007669"/>
    <property type="project" value="TreeGrafter"/>
</dbReference>
<dbReference type="GO" id="GO:0038023">
    <property type="term" value="F:signaling receptor activity"/>
    <property type="evidence" value="ECO:0007669"/>
    <property type="project" value="TreeGrafter"/>
</dbReference>
<dbReference type="OrthoDB" id="1858506at2759"/>
<dbReference type="Pfam" id="PF00407">
    <property type="entry name" value="Bet_v_1"/>
    <property type="match status" value="1"/>
</dbReference>
<dbReference type="InterPro" id="IPR050279">
    <property type="entry name" value="Plant_def-hormone_signal"/>
</dbReference>
<dbReference type="InterPro" id="IPR000916">
    <property type="entry name" value="Bet_v_I/MLP"/>
</dbReference>
<evidence type="ECO:0000313" key="3">
    <source>
        <dbReference type="EMBL" id="KAF6176782.1"/>
    </source>
</evidence>
<proteinExistence type="inferred from homology"/>
<comment type="similarity">
    <text evidence="1">Belongs to the BetVI family.</text>
</comment>
<protein>
    <recommendedName>
        <fullName evidence="2">Bet v I/Major latex protein domain-containing protein</fullName>
    </recommendedName>
</protein>
<dbReference type="InterPro" id="IPR023393">
    <property type="entry name" value="START-like_dom_sf"/>
</dbReference>
<dbReference type="Proteomes" id="UP000541444">
    <property type="component" value="Unassembled WGS sequence"/>
</dbReference>
<dbReference type="EMBL" id="JACGCM010000045">
    <property type="protein sequence ID" value="KAF6176782.1"/>
    <property type="molecule type" value="Genomic_DNA"/>
</dbReference>
<dbReference type="GO" id="GO:0010427">
    <property type="term" value="F:abscisic acid binding"/>
    <property type="evidence" value="ECO:0007669"/>
    <property type="project" value="TreeGrafter"/>
</dbReference>
<dbReference type="Gene3D" id="3.30.530.20">
    <property type="match status" value="1"/>
</dbReference>